<proteinExistence type="predicted"/>
<sequence length="569" mass="61925">MKTIRKVTLIVVACATVVVACTALLIGGCGRNHTDPGPLAAMVSPAIPPAAQEIPNPLRGQYEDLLEPLFPQGRPAQQRYPAWPASYDASLRVTWRQLQPIDPATLPPDAPDELKFDFSAIDDALNKLAERRMRLTLRVQAYNSCCNATYPDNTNIEIPDWERAKPGTSTSYPGSATGSPAGVTQVVPNFNDPTYLNDFGQLLAALGRRYDNDERLSVFEFSGYGDFSENHIAYLRDALNAAGPGPEQSEAVLGYYSQFRDQNITKASIQQLVAANVNAFPHTQLVAAPNNPEIVRQLLTDDVTRKLAGPVGIRSDCLGVYAPLPTWAESSTSHYVQTQDPLVNALKDRLGKAPVITEWCQLPSGTSPQSYYDKGLHDVIRYHVSMTSSINFPDQDATSPMDPKLYVLWAQANATAGYRYSVEARAGSQALQDNVASIAVTWTNYGSAAATEKWVPGYRLVDFTGQTVRAIPATVNLKDLVPESSGDRSIDAPPPASTTETVKVDLKGLAPGHYTLRAAVGWQQHKPNGTHVVNYPPMQLARDGRDDSGFYPIATLDVSREVLVTPSKA</sequence>
<gene>
    <name evidence="1" type="ORF">A5634_05995</name>
</gene>
<dbReference type="RefSeq" id="WP_065145663.1">
    <property type="nucleotide sequence ID" value="NZ_LZLS01000181.1"/>
</dbReference>
<name>A0A1A3NML6_MYCAS</name>
<accession>A0A1A3NML6</accession>
<dbReference type="OrthoDB" id="4592155at2"/>
<dbReference type="AlphaFoldDB" id="A0A1A3NML6"/>
<dbReference type="SUPFAM" id="SSF51445">
    <property type="entry name" value="(Trans)glycosidases"/>
    <property type="match status" value="1"/>
</dbReference>
<dbReference type="EMBL" id="LZLS01000181">
    <property type="protein sequence ID" value="OBK23066.1"/>
    <property type="molecule type" value="Genomic_DNA"/>
</dbReference>
<evidence type="ECO:0008006" key="3">
    <source>
        <dbReference type="Google" id="ProtNLM"/>
    </source>
</evidence>
<comment type="caution">
    <text evidence="1">The sequence shown here is derived from an EMBL/GenBank/DDBJ whole genome shotgun (WGS) entry which is preliminary data.</text>
</comment>
<evidence type="ECO:0000313" key="2">
    <source>
        <dbReference type="Proteomes" id="UP000093928"/>
    </source>
</evidence>
<organism evidence="1 2">
    <name type="scientific">Mycobacterium asiaticum</name>
    <dbReference type="NCBI Taxonomy" id="1790"/>
    <lineage>
        <taxon>Bacteria</taxon>
        <taxon>Bacillati</taxon>
        <taxon>Actinomycetota</taxon>
        <taxon>Actinomycetes</taxon>
        <taxon>Mycobacteriales</taxon>
        <taxon>Mycobacteriaceae</taxon>
        <taxon>Mycobacterium</taxon>
    </lineage>
</organism>
<reference evidence="1 2" key="1">
    <citation type="submission" date="2016-06" db="EMBL/GenBank/DDBJ databases">
        <authorList>
            <person name="Kjaerup R.B."/>
            <person name="Dalgaard T.S."/>
            <person name="Juul-Madsen H.R."/>
        </authorList>
    </citation>
    <scope>NUCLEOTIDE SEQUENCE [LARGE SCALE GENOMIC DNA]</scope>
    <source>
        <strain evidence="1 2">1165133.8</strain>
    </source>
</reference>
<evidence type="ECO:0000313" key="1">
    <source>
        <dbReference type="EMBL" id="OBK23066.1"/>
    </source>
</evidence>
<protein>
    <recommendedName>
        <fullName evidence="3">DUF4832 domain-containing protein</fullName>
    </recommendedName>
</protein>
<dbReference type="Gene3D" id="3.20.20.80">
    <property type="entry name" value="Glycosidases"/>
    <property type="match status" value="1"/>
</dbReference>
<dbReference type="InterPro" id="IPR017853">
    <property type="entry name" value="GH"/>
</dbReference>
<dbReference type="Proteomes" id="UP000093928">
    <property type="component" value="Unassembled WGS sequence"/>
</dbReference>
<dbReference type="PROSITE" id="PS51257">
    <property type="entry name" value="PROKAR_LIPOPROTEIN"/>
    <property type="match status" value="1"/>
</dbReference>